<dbReference type="SMART" id="SM00408">
    <property type="entry name" value="IGc2"/>
    <property type="match status" value="5"/>
</dbReference>
<dbReference type="GO" id="GO:0098632">
    <property type="term" value="F:cell-cell adhesion mediator activity"/>
    <property type="evidence" value="ECO:0007669"/>
    <property type="project" value="TreeGrafter"/>
</dbReference>
<dbReference type="InterPro" id="IPR007110">
    <property type="entry name" value="Ig-like_dom"/>
</dbReference>
<feature type="domain" description="Ig-like" evidence="6">
    <location>
        <begin position="103"/>
        <end position="203"/>
    </location>
</feature>
<dbReference type="InterPro" id="IPR003961">
    <property type="entry name" value="FN3_dom"/>
</dbReference>
<dbReference type="EMBL" id="PZQS01000011">
    <property type="protein sequence ID" value="PVD22598.1"/>
    <property type="molecule type" value="Genomic_DNA"/>
</dbReference>
<keyword evidence="2" id="KW-1015">Disulfide bond</keyword>
<feature type="domain" description="Ig-like" evidence="6">
    <location>
        <begin position="209"/>
        <end position="308"/>
    </location>
</feature>
<dbReference type="FunFam" id="2.60.40.10:FF:000032">
    <property type="entry name" value="palladin isoform X1"/>
    <property type="match status" value="1"/>
</dbReference>
<keyword evidence="5" id="KW-0812">Transmembrane</keyword>
<dbReference type="GO" id="GO:0070593">
    <property type="term" value="P:dendrite self-avoidance"/>
    <property type="evidence" value="ECO:0007669"/>
    <property type="project" value="TreeGrafter"/>
</dbReference>
<feature type="region of interest" description="Disordered" evidence="4">
    <location>
        <begin position="1207"/>
        <end position="1246"/>
    </location>
</feature>
<feature type="domain" description="Ig-like" evidence="6">
    <location>
        <begin position="311"/>
        <end position="397"/>
    </location>
</feature>
<feature type="domain" description="Fibronectin type-III" evidence="7">
    <location>
        <begin position="820"/>
        <end position="915"/>
    </location>
</feature>
<organism evidence="8 9">
    <name type="scientific">Pomacea canaliculata</name>
    <name type="common">Golden apple snail</name>
    <dbReference type="NCBI Taxonomy" id="400727"/>
    <lineage>
        <taxon>Eukaryota</taxon>
        <taxon>Metazoa</taxon>
        <taxon>Spiralia</taxon>
        <taxon>Lophotrochozoa</taxon>
        <taxon>Mollusca</taxon>
        <taxon>Gastropoda</taxon>
        <taxon>Caenogastropoda</taxon>
        <taxon>Architaenioglossa</taxon>
        <taxon>Ampullarioidea</taxon>
        <taxon>Ampullariidae</taxon>
        <taxon>Pomacea</taxon>
    </lineage>
</organism>
<evidence type="ECO:0000256" key="4">
    <source>
        <dbReference type="SAM" id="MobiDB-lite"/>
    </source>
</evidence>
<evidence type="ECO:0000256" key="3">
    <source>
        <dbReference type="ARBA" id="ARBA00023319"/>
    </source>
</evidence>
<dbReference type="CDD" id="cd00063">
    <property type="entry name" value="FN3"/>
    <property type="match status" value="4"/>
</dbReference>
<dbReference type="PROSITE" id="PS50835">
    <property type="entry name" value="IG_LIKE"/>
    <property type="match status" value="7"/>
</dbReference>
<reference evidence="8 9" key="1">
    <citation type="submission" date="2018-04" db="EMBL/GenBank/DDBJ databases">
        <title>The genome of golden apple snail Pomacea canaliculata provides insight into stress tolerance and invasive adaptation.</title>
        <authorList>
            <person name="Liu C."/>
            <person name="Liu B."/>
            <person name="Ren Y."/>
            <person name="Zhang Y."/>
            <person name="Wang H."/>
            <person name="Li S."/>
            <person name="Jiang F."/>
            <person name="Yin L."/>
            <person name="Zhang G."/>
            <person name="Qian W."/>
            <person name="Fan W."/>
        </authorList>
    </citation>
    <scope>NUCLEOTIDE SEQUENCE [LARGE SCALE GENOMIC DNA]</scope>
    <source>
        <strain evidence="8">SZHN2017</strain>
        <tissue evidence="8">Muscle</tissue>
    </source>
</reference>
<evidence type="ECO:0000256" key="5">
    <source>
        <dbReference type="SAM" id="Phobius"/>
    </source>
</evidence>
<dbReference type="STRING" id="400727.A0A2T7NN55"/>
<feature type="domain" description="Fibronectin type-III" evidence="7">
    <location>
        <begin position="920"/>
        <end position="1017"/>
    </location>
</feature>
<dbReference type="PANTHER" id="PTHR10075">
    <property type="entry name" value="BASIGIN RELATED"/>
    <property type="match status" value="1"/>
</dbReference>
<sequence>MFQTREGEWLTRPQHTVVALSQDLVLDCQAAEEAPSGGSLKYTWLFNNSTLQTKVHFFANASLFVPRMTPQDAGNYSCTVMVDNQPQDKKISAAAQVILAYIDDFVVHPQNTTTALATDVTLTCVTGRSAPYPAVWWEMDDQVVEDGRTVAVTYGAYDGIGLSVQVSMKMIRKMMDERARAFRCVARNVLMGQTVKSRQAVVSVQDLALDFKVQPSDTSALAGSAVTLHCTPPDSVPPANVTWYKNFLPFAERTGQFAASVTTDSLEERNLYFVSVQEKDAGQYYCVASNNYTVPGSRTSTVARLTVTGSPLITEPPLSTQVVKGSLLHLRCAVDFSAVTTVYWLYGGQKIVSSQTVSLTNRGQDLWVSNVGKSWEGIFTCMAENSLGQKSATAMVVVIVPPVKLEDLGERQASVGSTVLLPCSIYGDPTPSLSWFHNEQQIFKNERMTLLLAGLYIDKVAVTDSGDHACLGKNIGGQIWSNGTLDVTVPPTISVDTQNISAAVNQSLTLTCKVDGHPLPSVYWLHNDSSILDSTFVFSSRNTSLTIPSFTWSLAGQYTCIASNIEGTTNVVLSVTAQAAPKVLSIVGSTQVNVNTNINLTCVYQGAPSPVVTWFSSGKRIMSSLDGRVGFPQVDKLMIMFAQNLSNSFDVVSDRKVNTICYNVSSAITEPPRPPELQKAQPLSTNSVLLNWKPATQIPGTMVTAFIIRYRDRVSSDNFLYPEKISPLTEQKEISGLSPGVEYIFTVSAENSAGEGPASNSLVAMTFPLGPSVPRNVKILSTTSTTAEVSWEMPAQSNGNIRIYQLQYRPYLTYTAPSGFPSSIRATPLDPFSFRIEWQPVPISQQHGPITGYKLTYWLQSTGIQLGSISCNSSQQTAVIKGLTPWTLFLVTLEAENSKGFGPKSDFFSVKTLPMVPSAPPQGVTAMALPGNKIDVDWQSVPDKDQNCEIAQYLVQYRTKQTEWKDLYTSNNHTFSVQVENLVPWTWYEVQVASFTRQVSPGLGPFSAIVEIKTLQGVPGPVQNVSFRAGITEIYLVWKTPAKLNGVLTGYRLDYHRLSLTDLNEWTAVMVITSYTELSDLLPDTGYNISIRAISGGGAGNATFLKVWTAAQPTPTLSLQQEPQTLEEVMETLTTTAATSAGSKNLPAIVGGTLVGVAILVTICVIFLCRWCRSKTENSAKYLIQDGSTQFSGYGSGSFYRHIEDSSNTSFSTQHASSSSSDQQQQQHDHNIHRHHKGEQQQISSSPHYQAANNNTLRQLPDTSWLAQQAQQTEGGSKGPSVYLPGGETDIKPVCSPGQTSYKGVFTIDGVDNLGFVSDSLSLPGLPSDNCGSPLAAEGGLIATQTKKRGRMSSESAAAIAMMRSSQVTSLIMDDTETLLTHDFCNIPAEVVFKHRTVL</sequence>
<evidence type="ECO:0000259" key="6">
    <source>
        <dbReference type="PROSITE" id="PS50835"/>
    </source>
</evidence>
<feature type="domain" description="Fibronectin type-III" evidence="7">
    <location>
        <begin position="671"/>
        <end position="769"/>
    </location>
</feature>
<gene>
    <name evidence="8" type="ORF">C0Q70_18416</name>
</gene>
<proteinExistence type="predicted"/>
<evidence type="ECO:0000259" key="7">
    <source>
        <dbReference type="PROSITE" id="PS50853"/>
    </source>
</evidence>
<dbReference type="GO" id="GO:0007411">
    <property type="term" value="P:axon guidance"/>
    <property type="evidence" value="ECO:0007669"/>
    <property type="project" value="TreeGrafter"/>
</dbReference>
<comment type="caution">
    <text evidence="8">The sequence shown here is derived from an EMBL/GenBank/DDBJ whole genome shotgun (WGS) entry which is preliminary data.</text>
</comment>
<keyword evidence="9" id="KW-1185">Reference proteome</keyword>
<dbReference type="InterPro" id="IPR013783">
    <property type="entry name" value="Ig-like_fold"/>
</dbReference>
<keyword evidence="5" id="KW-0472">Membrane</keyword>
<dbReference type="FunFam" id="2.60.40.10:FF:000028">
    <property type="entry name" value="Neuronal cell adhesion molecule"/>
    <property type="match status" value="1"/>
</dbReference>
<dbReference type="InterPro" id="IPR036179">
    <property type="entry name" value="Ig-like_dom_sf"/>
</dbReference>
<dbReference type="Pfam" id="PF13927">
    <property type="entry name" value="Ig_3"/>
    <property type="match status" value="3"/>
</dbReference>
<feature type="domain" description="Ig-like" evidence="6">
    <location>
        <begin position="401"/>
        <end position="488"/>
    </location>
</feature>
<dbReference type="GO" id="GO:0005886">
    <property type="term" value="C:plasma membrane"/>
    <property type="evidence" value="ECO:0007669"/>
    <property type="project" value="TreeGrafter"/>
</dbReference>
<feature type="domain" description="Ig-like" evidence="6">
    <location>
        <begin position="581"/>
        <end position="619"/>
    </location>
</feature>
<dbReference type="SMART" id="SM00409">
    <property type="entry name" value="IG"/>
    <property type="match status" value="6"/>
</dbReference>
<dbReference type="InterPro" id="IPR003598">
    <property type="entry name" value="Ig_sub2"/>
</dbReference>
<dbReference type="GO" id="GO:0030424">
    <property type="term" value="C:axon"/>
    <property type="evidence" value="ECO:0007669"/>
    <property type="project" value="TreeGrafter"/>
</dbReference>
<dbReference type="SMART" id="SM00060">
    <property type="entry name" value="FN3"/>
    <property type="match status" value="5"/>
</dbReference>
<feature type="compositionally biased region" description="Polar residues" evidence="4">
    <location>
        <begin position="1266"/>
        <end position="1275"/>
    </location>
</feature>
<feature type="region of interest" description="Disordered" evidence="4">
    <location>
        <begin position="1266"/>
        <end position="1290"/>
    </location>
</feature>
<dbReference type="InterPro" id="IPR036116">
    <property type="entry name" value="FN3_sf"/>
</dbReference>
<dbReference type="PROSITE" id="PS50853">
    <property type="entry name" value="FN3"/>
    <property type="match status" value="4"/>
</dbReference>
<feature type="domain" description="Ig-like" evidence="6">
    <location>
        <begin position="491"/>
        <end position="576"/>
    </location>
</feature>
<name>A0A2T7NN55_POMCA</name>
<dbReference type="Proteomes" id="UP000245119">
    <property type="component" value="Linkage Group LG11"/>
</dbReference>
<protein>
    <recommendedName>
        <fullName evidence="10">Protein-tyrosine-phosphatase</fullName>
    </recommendedName>
</protein>
<dbReference type="SUPFAM" id="SSF48726">
    <property type="entry name" value="Immunoglobulin"/>
    <property type="match status" value="7"/>
</dbReference>
<dbReference type="InterPro" id="IPR003599">
    <property type="entry name" value="Ig_sub"/>
</dbReference>
<feature type="compositionally biased region" description="Low complexity" evidence="4">
    <location>
        <begin position="1207"/>
        <end position="1226"/>
    </location>
</feature>
<keyword evidence="1" id="KW-0677">Repeat</keyword>
<feature type="transmembrane region" description="Helical" evidence="5">
    <location>
        <begin position="1146"/>
        <end position="1169"/>
    </location>
</feature>
<dbReference type="GO" id="GO:0007156">
    <property type="term" value="P:homophilic cell adhesion via plasma membrane adhesion molecules"/>
    <property type="evidence" value="ECO:0007669"/>
    <property type="project" value="TreeGrafter"/>
</dbReference>
<keyword evidence="3" id="KW-0393">Immunoglobulin domain</keyword>
<evidence type="ECO:0008006" key="10">
    <source>
        <dbReference type="Google" id="ProtNLM"/>
    </source>
</evidence>
<dbReference type="OrthoDB" id="428111at2759"/>
<evidence type="ECO:0000256" key="2">
    <source>
        <dbReference type="ARBA" id="ARBA00023157"/>
    </source>
</evidence>
<dbReference type="Pfam" id="PF07679">
    <property type="entry name" value="I-set"/>
    <property type="match status" value="2"/>
</dbReference>
<evidence type="ECO:0000313" key="8">
    <source>
        <dbReference type="EMBL" id="PVD22598.1"/>
    </source>
</evidence>
<dbReference type="CDD" id="cd00096">
    <property type="entry name" value="Ig"/>
    <property type="match status" value="2"/>
</dbReference>
<feature type="domain" description="Fibronectin type-III" evidence="7">
    <location>
        <begin position="1018"/>
        <end position="1113"/>
    </location>
</feature>
<dbReference type="InterPro" id="IPR013098">
    <property type="entry name" value="Ig_I-set"/>
</dbReference>
<feature type="domain" description="Ig-like" evidence="6">
    <location>
        <begin position="1"/>
        <end position="92"/>
    </location>
</feature>
<accession>A0A2T7NN55</accession>
<dbReference type="SUPFAM" id="SSF49265">
    <property type="entry name" value="Fibronectin type III"/>
    <property type="match status" value="3"/>
</dbReference>
<evidence type="ECO:0000256" key="1">
    <source>
        <dbReference type="ARBA" id="ARBA00022737"/>
    </source>
</evidence>
<dbReference type="Gene3D" id="2.60.40.10">
    <property type="entry name" value="Immunoglobulins"/>
    <property type="match status" value="12"/>
</dbReference>
<keyword evidence="5" id="KW-1133">Transmembrane helix</keyword>
<dbReference type="Pfam" id="PF00041">
    <property type="entry name" value="fn3"/>
    <property type="match status" value="4"/>
</dbReference>
<evidence type="ECO:0000313" key="9">
    <source>
        <dbReference type="Proteomes" id="UP000245119"/>
    </source>
</evidence>
<dbReference type="PANTHER" id="PTHR10075:SF14">
    <property type="entry name" value="CELL ADHESION MOLECULE DSCAM2-RELATED"/>
    <property type="match status" value="1"/>
</dbReference>